<dbReference type="CDD" id="cd00170">
    <property type="entry name" value="SEC14"/>
    <property type="match status" value="1"/>
</dbReference>
<dbReference type="Pfam" id="PF00650">
    <property type="entry name" value="CRAL_TRIO"/>
    <property type="match status" value="1"/>
</dbReference>
<dbReference type="AlphaFoldDB" id="A0A8S1LDU4"/>
<dbReference type="OrthoDB" id="304162at2759"/>
<name>A0A8S1LDU4_9CILI</name>
<evidence type="ECO:0000313" key="2">
    <source>
        <dbReference type="EMBL" id="CAD8064701.1"/>
    </source>
</evidence>
<dbReference type="PANTHER" id="PTHR46818">
    <property type="entry name" value="DOMAIN-CONTAINING PROTEIN, PUTATIVE-RELATED"/>
    <property type="match status" value="1"/>
</dbReference>
<dbReference type="Proteomes" id="UP000692954">
    <property type="component" value="Unassembled WGS sequence"/>
</dbReference>
<comment type="caution">
    <text evidence="2">The sequence shown here is derived from an EMBL/GenBank/DDBJ whole genome shotgun (WGS) entry which is preliminary data.</text>
</comment>
<organism evidence="2 3">
    <name type="scientific">Paramecium sonneborni</name>
    <dbReference type="NCBI Taxonomy" id="65129"/>
    <lineage>
        <taxon>Eukaryota</taxon>
        <taxon>Sar</taxon>
        <taxon>Alveolata</taxon>
        <taxon>Ciliophora</taxon>
        <taxon>Intramacronucleata</taxon>
        <taxon>Oligohymenophorea</taxon>
        <taxon>Peniculida</taxon>
        <taxon>Parameciidae</taxon>
        <taxon>Paramecium</taxon>
    </lineage>
</organism>
<gene>
    <name evidence="2" type="ORF">PSON_ATCC_30995.1.T0190249</name>
</gene>
<feature type="domain" description="CRAL-TRIO" evidence="1">
    <location>
        <begin position="107"/>
        <end position="250"/>
    </location>
</feature>
<dbReference type="EMBL" id="CAJJDN010000019">
    <property type="protein sequence ID" value="CAD8064701.1"/>
    <property type="molecule type" value="Genomic_DNA"/>
</dbReference>
<proteinExistence type="predicted"/>
<dbReference type="PANTHER" id="PTHR46818:SF1">
    <property type="entry name" value="CHROMOSOME UNDETERMINED SCAFFOLD_125, WHOLE GENOME SHOTGUN SEQUENCE"/>
    <property type="match status" value="1"/>
</dbReference>
<evidence type="ECO:0000313" key="3">
    <source>
        <dbReference type="Proteomes" id="UP000692954"/>
    </source>
</evidence>
<reference evidence="2" key="1">
    <citation type="submission" date="2021-01" db="EMBL/GenBank/DDBJ databases">
        <authorList>
            <consortium name="Genoscope - CEA"/>
            <person name="William W."/>
        </authorList>
    </citation>
    <scope>NUCLEOTIDE SEQUENCE</scope>
</reference>
<protein>
    <recommendedName>
        <fullName evidence="1">CRAL-TRIO domain-containing protein</fullName>
    </recommendedName>
</protein>
<keyword evidence="3" id="KW-1185">Reference proteome</keyword>
<accession>A0A8S1LDU4</accession>
<dbReference type="InterPro" id="IPR001251">
    <property type="entry name" value="CRAL-TRIO_dom"/>
</dbReference>
<evidence type="ECO:0000259" key="1">
    <source>
        <dbReference type="Pfam" id="PF00650"/>
    </source>
</evidence>
<sequence length="339" mass="40619">MIEYLKSEDHIKPESEKIIIENHIHRKIFEKIQMHPIETQCLKNLKQILCQMPPLRLPNYWQDSDYLRILAFYDYEISKAAQGLIDHLKWIFKIDLSIQPHKLLLDGALYVNGFDRGFRPVIIINLQKALEYSLQEFQSSFDFLLCYLIRNVLISHYIESIVILIDINVHPLKFLNCSLTQLQDYIKNCQRNFYGRIHKVYILHEIKSELFNSLFKTLKPEFQEKIIFLEKKNLIQLQNQIDPKQLEQKLLGNSQNLINFWPPKNPQKKIESNVVQIYIDDNQQKCNDILSKYKNECNQNNQFILQVQNEEKQIIFFESVQLVYRDSSRNVSLYYKQEF</sequence>